<keyword evidence="5" id="KW-1185">Reference proteome</keyword>
<gene>
    <name evidence="4" type="primary">dnaJ_2</name>
    <name evidence="4" type="ORF">DSM104440_02209</name>
</gene>
<dbReference type="Pfam" id="PF00226">
    <property type="entry name" value="DnaJ"/>
    <property type="match status" value="1"/>
</dbReference>
<evidence type="ECO:0000313" key="5">
    <source>
        <dbReference type="Proteomes" id="UP000503096"/>
    </source>
</evidence>
<dbReference type="InterPro" id="IPR036869">
    <property type="entry name" value="J_dom_sf"/>
</dbReference>
<keyword evidence="2" id="KW-1133">Transmembrane helix</keyword>
<evidence type="ECO:0000256" key="1">
    <source>
        <dbReference type="SAM" id="MobiDB-lite"/>
    </source>
</evidence>
<dbReference type="Gene3D" id="2.40.10.120">
    <property type="match status" value="1"/>
</dbReference>
<feature type="compositionally biased region" description="Pro residues" evidence="1">
    <location>
        <begin position="297"/>
        <end position="307"/>
    </location>
</feature>
<dbReference type="InterPro" id="IPR001623">
    <property type="entry name" value="DnaJ_domain"/>
</dbReference>
<dbReference type="CDD" id="cd06257">
    <property type="entry name" value="DnaJ"/>
    <property type="match status" value="1"/>
</dbReference>
<dbReference type="InterPro" id="IPR009003">
    <property type="entry name" value="Peptidase_S1_PA"/>
</dbReference>
<proteinExistence type="predicted"/>
<organism evidence="4 5">
    <name type="scientific">Usitatibacter palustris</name>
    <dbReference type="NCBI Taxonomy" id="2732487"/>
    <lineage>
        <taxon>Bacteria</taxon>
        <taxon>Pseudomonadati</taxon>
        <taxon>Pseudomonadota</taxon>
        <taxon>Betaproteobacteria</taxon>
        <taxon>Nitrosomonadales</taxon>
        <taxon>Usitatibacteraceae</taxon>
        <taxon>Usitatibacter</taxon>
    </lineage>
</organism>
<accession>A0A6M4H778</accession>
<dbReference type="Proteomes" id="UP000503096">
    <property type="component" value="Chromosome"/>
</dbReference>
<dbReference type="KEGG" id="upl:DSM104440_02209"/>
<name>A0A6M4H778_9PROT</name>
<feature type="transmembrane region" description="Helical" evidence="2">
    <location>
        <begin position="80"/>
        <end position="103"/>
    </location>
</feature>
<keyword evidence="2" id="KW-0812">Transmembrane</keyword>
<evidence type="ECO:0000256" key="2">
    <source>
        <dbReference type="SAM" id="Phobius"/>
    </source>
</evidence>
<feature type="compositionally biased region" description="Basic and acidic residues" evidence="1">
    <location>
        <begin position="326"/>
        <end position="347"/>
    </location>
</feature>
<dbReference type="AlphaFoldDB" id="A0A6M4H778"/>
<dbReference type="InParanoid" id="A0A6M4H778"/>
<dbReference type="EMBL" id="CP053073">
    <property type="protein sequence ID" value="QJR15390.1"/>
    <property type="molecule type" value="Genomic_DNA"/>
</dbReference>
<dbReference type="SUPFAM" id="SSF46565">
    <property type="entry name" value="Chaperone J-domain"/>
    <property type="match status" value="1"/>
</dbReference>
<evidence type="ECO:0000313" key="4">
    <source>
        <dbReference type="EMBL" id="QJR15390.1"/>
    </source>
</evidence>
<dbReference type="PROSITE" id="PS50076">
    <property type="entry name" value="DNAJ_2"/>
    <property type="match status" value="1"/>
</dbReference>
<protein>
    <submittedName>
        <fullName evidence="4">Chaperone protein DnaJ</fullName>
    </submittedName>
</protein>
<dbReference type="Pfam" id="PF13365">
    <property type="entry name" value="Trypsin_2"/>
    <property type="match status" value="1"/>
</dbReference>
<evidence type="ECO:0000259" key="3">
    <source>
        <dbReference type="PROSITE" id="PS50076"/>
    </source>
</evidence>
<sequence length="347" mass="36385">MPALIDYYEVLGIPRNAKLTDVHRAYNRWVAEFKKDTTPPDPRREALLKEALEVLSDDDRRDAYDKEFAAANRAATAKKVITPGAVVAGLVAVTAVGAIAFVVTRPSGPAVPKARGTEEIRQAVQGAVSPLVAFDMSGKTTPMGVAFVIEDKVMVANCQALAPGAQLAVSTGTKQVPARVTVADEKLGLCKLLTDGYVGEPLSVNSTPPAVGAKVFGTTVGPKGEIGFKEAAVTKVVDEGDSKAIESSMPTQPGGYGAPLLDAGGKVIAVATLKPDGTQLYRVVPPGWLAENRPRPAEPPPPPPAEPAPDTTGSPAMKGPGVPIKKRIEEDADKRLKDMDKQIDSAK</sequence>
<reference evidence="4 5" key="1">
    <citation type="submission" date="2020-04" db="EMBL/GenBank/DDBJ databases">
        <title>Usitatibacter rugosus gen. nov., sp. nov. and Usitatibacter palustris sp. nov., novel members of Usitatibacteraceae fam. nov. within the order Nitrosomonadales isolated from soil.</title>
        <authorList>
            <person name="Huber K.J."/>
            <person name="Neumann-Schaal M."/>
            <person name="Geppert A."/>
            <person name="Luckner M."/>
            <person name="Wanner G."/>
            <person name="Overmann J."/>
        </authorList>
    </citation>
    <scope>NUCLEOTIDE SEQUENCE [LARGE SCALE GENOMIC DNA]</scope>
    <source>
        <strain evidence="4 5">Swamp67</strain>
    </source>
</reference>
<dbReference type="Gene3D" id="1.10.287.110">
    <property type="entry name" value="DnaJ domain"/>
    <property type="match status" value="1"/>
</dbReference>
<dbReference type="RefSeq" id="WP_171162626.1">
    <property type="nucleotide sequence ID" value="NZ_CP053073.1"/>
</dbReference>
<dbReference type="SUPFAM" id="SSF50494">
    <property type="entry name" value="Trypsin-like serine proteases"/>
    <property type="match status" value="1"/>
</dbReference>
<feature type="domain" description="J" evidence="3">
    <location>
        <begin position="6"/>
        <end position="68"/>
    </location>
</feature>
<feature type="region of interest" description="Disordered" evidence="1">
    <location>
        <begin position="291"/>
        <end position="347"/>
    </location>
</feature>
<keyword evidence="2" id="KW-0472">Membrane</keyword>